<dbReference type="EC" id="6.1.1.2" evidence="8"/>
<dbReference type="InterPro" id="IPR002305">
    <property type="entry name" value="aa-tRNA-synth_Ic"/>
</dbReference>
<evidence type="ECO:0000256" key="4">
    <source>
        <dbReference type="ARBA" id="ARBA00022840"/>
    </source>
</evidence>
<reference evidence="10" key="1">
    <citation type="submission" date="2019-09" db="EMBL/GenBank/DDBJ databases">
        <authorList>
            <person name="Cremers G."/>
        </authorList>
    </citation>
    <scope>NUCLEOTIDE SEQUENCE [LARGE SCALE GENOMIC DNA]</scope>
    <source>
        <strain evidence="10">3B</strain>
    </source>
</reference>
<dbReference type="InterPro" id="IPR001412">
    <property type="entry name" value="aa-tRNA-synth_I_CS"/>
</dbReference>
<gene>
    <name evidence="10" type="primary">WARS/trpS</name>
    <name evidence="8" type="synonym">trpS</name>
    <name evidence="10" type="ORF">MAMC_01705</name>
</gene>
<dbReference type="AlphaFoldDB" id="A0A5E6MF19"/>
<evidence type="ECO:0000313" key="11">
    <source>
        <dbReference type="Proteomes" id="UP000381693"/>
    </source>
</evidence>
<dbReference type="CDD" id="cd00806">
    <property type="entry name" value="TrpRS_core"/>
    <property type="match status" value="1"/>
</dbReference>
<comment type="function">
    <text evidence="8">Catalyzes the attachment of tryptophan to tRNA(Trp).</text>
</comment>
<organism evidence="10 11">
    <name type="scientific">Methylacidimicrobium cyclopophantes</name>
    <dbReference type="NCBI Taxonomy" id="1041766"/>
    <lineage>
        <taxon>Bacteria</taxon>
        <taxon>Pseudomonadati</taxon>
        <taxon>Verrucomicrobiota</taxon>
        <taxon>Methylacidimicrobium</taxon>
    </lineage>
</organism>
<keyword evidence="3 8" id="KW-0547">Nucleotide-binding</keyword>
<feature type="binding site" evidence="8">
    <location>
        <begin position="8"/>
        <end position="10"/>
    </location>
    <ligand>
        <name>ATP</name>
        <dbReference type="ChEBI" id="CHEBI:30616"/>
    </ligand>
</feature>
<dbReference type="GO" id="GO:0004830">
    <property type="term" value="F:tryptophan-tRNA ligase activity"/>
    <property type="evidence" value="ECO:0007669"/>
    <property type="project" value="UniProtKB-UniRule"/>
</dbReference>
<keyword evidence="6 8" id="KW-0030">Aminoacyl-tRNA synthetase</keyword>
<dbReference type="InterPro" id="IPR050203">
    <property type="entry name" value="Trp-tRNA_synthetase"/>
</dbReference>
<sequence length="320" mass="35563">MRILSGIQPSGFLHLGNFFGMMQRGIRWQEKGETFFFIADFHALTSVGDPDALRRNIREAALAFLACGLDPKRAVFFRQSAVPEVLELTWLLSTVTPVGLLERCHSYKDKLAKGIAPTHALFAYPVLMAADILLYQADLVPVGVDQKQHLEVTRDLAVKFNQTFGPVFVVPKEDIAENVAIIPGIDGQKMSKSYGNTLELFGDREEFRRRVMSIRTDSTPVDQPKPVAGSVLVSLYRLVSEPQELEEFIAAMRRGGVGYAALKKELLSKLERFLAPFRERYEELKAKPGLVEEILEEGACTARAAAAPTLESARRAVGLL</sequence>
<evidence type="ECO:0000256" key="6">
    <source>
        <dbReference type="ARBA" id="ARBA00023146"/>
    </source>
</evidence>
<dbReference type="PRINTS" id="PR01039">
    <property type="entry name" value="TRNASYNTHTRP"/>
</dbReference>
<dbReference type="GO" id="GO:0005524">
    <property type="term" value="F:ATP binding"/>
    <property type="evidence" value="ECO:0007669"/>
    <property type="project" value="UniProtKB-UniRule"/>
</dbReference>
<dbReference type="InterPro" id="IPR024109">
    <property type="entry name" value="Trp-tRNA-ligase_bac-type"/>
</dbReference>
<dbReference type="EMBL" id="CABFUZ020000178">
    <property type="protein sequence ID" value="VVM07576.1"/>
    <property type="molecule type" value="Genomic_DNA"/>
</dbReference>
<feature type="binding site" evidence="8">
    <location>
        <position position="182"/>
    </location>
    <ligand>
        <name>ATP</name>
        <dbReference type="ChEBI" id="CHEBI:30616"/>
    </ligand>
</feature>
<comment type="catalytic activity">
    <reaction evidence="7 8">
        <text>tRNA(Trp) + L-tryptophan + ATP = L-tryptophyl-tRNA(Trp) + AMP + diphosphate + H(+)</text>
        <dbReference type="Rhea" id="RHEA:24080"/>
        <dbReference type="Rhea" id="RHEA-COMP:9671"/>
        <dbReference type="Rhea" id="RHEA-COMP:9705"/>
        <dbReference type="ChEBI" id="CHEBI:15378"/>
        <dbReference type="ChEBI" id="CHEBI:30616"/>
        <dbReference type="ChEBI" id="CHEBI:33019"/>
        <dbReference type="ChEBI" id="CHEBI:57912"/>
        <dbReference type="ChEBI" id="CHEBI:78442"/>
        <dbReference type="ChEBI" id="CHEBI:78535"/>
        <dbReference type="ChEBI" id="CHEBI:456215"/>
        <dbReference type="EC" id="6.1.1.2"/>
    </reaction>
</comment>
<keyword evidence="8" id="KW-0963">Cytoplasm</keyword>
<feature type="short sequence motif" description="'HIGH' region" evidence="8">
    <location>
        <begin position="9"/>
        <end position="17"/>
    </location>
</feature>
<dbReference type="RefSeq" id="WP_142525658.1">
    <property type="nucleotide sequence ID" value="NZ_CABFUZ020000178.1"/>
</dbReference>
<comment type="similarity">
    <text evidence="1 8 9">Belongs to the class-I aminoacyl-tRNA synthetase family.</text>
</comment>
<dbReference type="Pfam" id="PF00579">
    <property type="entry name" value="tRNA-synt_1b"/>
    <property type="match status" value="1"/>
</dbReference>
<dbReference type="OrthoDB" id="9801042at2"/>
<dbReference type="HAMAP" id="MF_00140_B">
    <property type="entry name" value="Trp_tRNA_synth_B"/>
    <property type="match status" value="1"/>
</dbReference>
<feature type="short sequence motif" description="'KMSKS' region" evidence="8">
    <location>
        <begin position="189"/>
        <end position="193"/>
    </location>
</feature>
<dbReference type="InterPro" id="IPR002306">
    <property type="entry name" value="Trp-tRNA-ligase"/>
</dbReference>
<keyword evidence="5 8" id="KW-0648">Protein biosynthesis</keyword>
<feature type="binding site" evidence="8">
    <location>
        <position position="131"/>
    </location>
    <ligand>
        <name>L-tryptophan</name>
        <dbReference type="ChEBI" id="CHEBI:57912"/>
    </ligand>
</feature>
<dbReference type="Gene3D" id="1.10.240.10">
    <property type="entry name" value="Tyrosyl-Transfer RNA Synthetase"/>
    <property type="match status" value="1"/>
</dbReference>
<dbReference type="GO" id="GO:0005829">
    <property type="term" value="C:cytosol"/>
    <property type="evidence" value="ECO:0007669"/>
    <property type="project" value="TreeGrafter"/>
</dbReference>
<protein>
    <recommendedName>
        <fullName evidence="8">Tryptophan--tRNA ligase</fullName>
        <ecNumber evidence="8">6.1.1.2</ecNumber>
    </recommendedName>
    <alternativeName>
        <fullName evidence="8">Tryptophanyl-tRNA synthetase</fullName>
        <shortName evidence="8">TrpRS</shortName>
    </alternativeName>
</protein>
<dbReference type="Proteomes" id="UP000381693">
    <property type="component" value="Unassembled WGS sequence"/>
</dbReference>
<accession>A0A5E6MF19</accession>
<keyword evidence="4 8" id="KW-0067">ATP-binding</keyword>
<feature type="binding site" evidence="8">
    <location>
        <begin position="16"/>
        <end position="17"/>
    </location>
    <ligand>
        <name>ATP</name>
        <dbReference type="ChEBI" id="CHEBI:30616"/>
    </ligand>
</feature>
<feature type="binding site" evidence="8">
    <location>
        <begin position="143"/>
        <end position="145"/>
    </location>
    <ligand>
        <name>ATP</name>
        <dbReference type="ChEBI" id="CHEBI:30616"/>
    </ligand>
</feature>
<dbReference type="SUPFAM" id="SSF52374">
    <property type="entry name" value="Nucleotidylyl transferase"/>
    <property type="match status" value="1"/>
</dbReference>
<keyword evidence="11" id="KW-1185">Reference proteome</keyword>
<dbReference type="PANTHER" id="PTHR43766">
    <property type="entry name" value="TRYPTOPHAN--TRNA LIGASE, MITOCHONDRIAL"/>
    <property type="match status" value="1"/>
</dbReference>
<evidence type="ECO:0000256" key="3">
    <source>
        <dbReference type="ARBA" id="ARBA00022741"/>
    </source>
</evidence>
<evidence type="ECO:0000256" key="1">
    <source>
        <dbReference type="ARBA" id="ARBA00005594"/>
    </source>
</evidence>
<comment type="caution">
    <text evidence="10">The sequence shown here is derived from an EMBL/GenBank/DDBJ whole genome shotgun (WGS) entry which is preliminary data.</text>
</comment>
<dbReference type="Gene3D" id="3.40.50.620">
    <property type="entry name" value="HUPs"/>
    <property type="match status" value="1"/>
</dbReference>
<dbReference type="InterPro" id="IPR014729">
    <property type="entry name" value="Rossmann-like_a/b/a_fold"/>
</dbReference>
<comment type="subcellular location">
    <subcellularLocation>
        <location evidence="8">Cytoplasm</location>
    </subcellularLocation>
</comment>
<evidence type="ECO:0000313" key="10">
    <source>
        <dbReference type="EMBL" id="VVM07576.1"/>
    </source>
</evidence>
<comment type="subunit">
    <text evidence="8">Homodimer.</text>
</comment>
<evidence type="ECO:0000256" key="5">
    <source>
        <dbReference type="ARBA" id="ARBA00022917"/>
    </source>
</evidence>
<dbReference type="GO" id="GO:0006436">
    <property type="term" value="P:tryptophanyl-tRNA aminoacylation"/>
    <property type="evidence" value="ECO:0007669"/>
    <property type="project" value="UniProtKB-UniRule"/>
</dbReference>
<name>A0A5E6MF19_9BACT</name>
<dbReference type="PANTHER" id="PTHR43766:SF1">
    <property type="entry name" value="TRYPTOPHAN--TRNA LIGASE, MITOCHONDRIAL"/>
    <property type="match status" value="1"/>
</dbReference>
<proteinExistence type="inferred from homology"/>
<evidence type="ECO:0000256" key="2">
    <source>
        <dbReference type="ARBA" id="ARBA00022598"/>
    </source>
</evidence>
<keyword evidence="2 8" id="KW-0436">Ligase</keyword>
<feature type="binding site" evidence="8">
    <location>
        <begin position="189"/>
        <end position="193"/>
    </location>
    <ligand>
        <name>ATP</name>
        <dbReference type="ChEBI" id="CHEBI:30616"/>
    </ligand>
</feature>
<evidence type="ECO:0000256" key="8">
    <source>
        <dbReference type="HAMAP-Rule" id="MF_00140"/>
    </source>
</evidence>
<evidence type="ECO:0000256" key="7">
    <source>
        <dbReference type="ARBA" id="ARBA00049929"/>
    </source>
</evidence>
<evidence type="ECO:0000256" key="9">
    <source>
        <dbReference type="RuleBase" id="RU363036"/>
    </source>
</evidence>
<dbReference type="FunFam" id="1.10.240.10:FF:000005">
    <property type="entry name" value="Tryptophan--tRNA ligase"/>
    <property type="match status" value="1"/>
</dbReference>
<dbReference type="PROSITE" id="PS00178">
    <property type="entry name" value="AA_TRNA_LIGASE_I"/>
    <property type="match status" value="1"/>
</dbReference>
<dbReference type="NCBIfam" id="TIGR00233">
    <property type="entry name" value="trpS"/>
    <property type="match status" value="1"/>
</dbReference>